<dbReference type="GO" id="GO:0009401">
    <property type="term" value="P:phosphoenolpyruvate-dependent sugar phosphotransferase system"/>
    <property type="evidence" value="ECO:0007669"/>
    <property type="project" value="UniProtKB-KW"/>
</dbReference>
<keyword evidence="9 12" id="KW-1133">Transmembrane helix</keyword>
<dbReference type="GO" id="GO:0090589">
    <property type="term" value="F:protein-phosphocysteine-trehalose phosphotransferase system transporter activity"/>
    <property type="evidence" value="ECO:0007669"/>
    <property type="project" value="TreeGrafter"/>
</dbReference>
<dbReference type="PANTHER" id="PTHR30175">
    <property type="entry name" value="PHOSPHOTRANSFERASE SYSTEM TRANSPORT PROTEIN"/>
    <property type="match status" value="1"/>
</dbReference>
<dbReference type="PANTHER" id="PTHR30175:SF1">
    <property type="entry name" value="PTS SYSTEM ARBUTIN-, CELLOBIOSE-, AND SALICIN-SPECIFIC EIIBC COMPONENT-RELATED"/>
    <property type="match status" value="1"/>
</dbReference>
<evidence type="ECO:0000256" key="8">
    <source>
        <dbReference type="ARBA" id="ARBA00022777"/>
    </source>
</evidence>
<dbReference type="OrthoDB" id="9769191at2"/>
<sequence>MIKKYENLINNIIDLMGGKENITFFTHCVTRLRFNVKDRSRVEIEKIKKLPGSLGVQWQNGQFQVIIGQDVDKVYKEITEKYNLAKQKPLSENLDRETKNNQKKNLQYFIDKIFDSLSGSLTPLIPALIGCGMIKIILIVMDMFKISHNFGVYQLLTFVGDTGFYFLPIMVGAFAAKKLGLNMSLGMILGGMLIYPDFVKLVSSGKSLNFLGIPVYGATYTSTIFPVILAVAVASPIERFFSNHTPEILRSVLEPLLTILVMIPLTYCLIGPIGSYLGQYLSAAVLWTYHTIGFLGVAIFAAIMPFVIMTGMHGAFMPYLMQMLTVAPKYEPIFYPALIISNIDQGIAALAVALKSKNIDKKSIAFSTAFTAIIAGVTEPAMYGINLKYKTPMYGAMIGSAVGGCVAGLFHSAIYAFAGVSSIITLPLFINPNNYGNLVSMCVAIIIGAVVTFIATWFLYKE</sequence>
<dbReference type="STRING" id="1218493.JF76_03850"/>
<feature type="active site" description="Phosphocysteine intermediate; for EIIB activity" evidence="11">
    <location>
        <position position="28"/>
    </location>
</feature>
<feature type="transmembrane region" description="Helical" evidence="12">
    <location>
        <begin position="124"/>
        <end position="144"/>
    </location>
</feature>
<dbReference type="InterPro" id="IPR003352">
    <property type="entry name" value="PTS_EIIC"/>
</dbReference>
<comment type="caution">
    <text evidence="15">The sequence shown here is derived from an EMBL/GenBank/DDBJ whole genome shotgun (WGS) entry which is preliminary data.</text>
</comment>
<evidence type="ECO:0000259" key="14">
    <source>
        <dbReference type="PROSITE" id="PS51103"/>
    </source>
</evidence>
<dbReference type="RefSeq" id="WP_045927588.1">
    <property type="nucleotide sequence ID" value="NZ_JBHSZS010000006.1"/>
</dbReference>
<protein>
    <submittedName>
        <fullName evidence="15">PTS Glc IIBC</fullName>
    </submittedName>
</protein>
<dbReference type="AlphaFoldDB" id="A0A0F4LIX1"/>
<feature type="transmembrane region" description="Helical" evidence="12">
    <location>
        <begin position="397"/>
        <end position="418"/>
    </location>
</feature>
<feature type="transmembrane region" description="Helical" evidence="12">
    <location>
        <begin position="364"/>
        <end position="385"/>
    </location>
</feature>
<dbReference type="Proteomes" id="UP000033533">
    <property type="component" value="Unassembled WGS sequence"/>
</dbReference>
<dbReference type="GO" id="GO:0008982">
    <property type="term" value="F:protein-N(PI)-phosphohistidine-sugar phosphotransferase activity"/>
    <property type="evidence" value="ECO:0007669"/>
    <property type="project" value="InterPro"/>
</dbReference>
<organism evidence="15 16">
    <name type="scientific">Lactobacillus kullabergensis</name>
    <dbReference type="NCBI Taxonomy" id="1218493"/>
    <lineage>
        <taxon>Bacteria</taxon>
        <taxon>Bacillati</taxon>
        <taxon>Bacillota</taxon>
        <taxon>Bacilli</taxon>
        <taxon>Lactobacillales</taxon>
        <taxon>Lactobacillaceae</taxon>
        <taxon>Lactobacillus</taxon>
    </lineage>
</organism>
<dbReference type="InterPro" id="IPR050558">
    <property type="entry name" value="PTS_Sugar-Specific_Components"/>
</dbReference>
<evidence type="ECO:0000259" key="13">
    <source>
        <dbReference type="PROSITE" id="PS51098"/>
    </source>
</evidence>
<feature type="transmembrane region" description="Helical" evidence="12">
    <location>
        <begin position="215"/>
        <end position="235"/>
    </location>
</feature>
<keyword evidence="8" id="KW-0418">Kinase</keyword>
<dbReference type="InterPro" id="IPR001996">
    <property type="entry name" value="PTS_IIB_1"/>
</dbReference>
<dbReference type="PROSITE" id="PS01035">
    <property type="entry name" value="PTS_EIIB_TYPE_1_CYS"/>
    <property type="match status" value="1"/>
</dbReference>
<evidence type="ECO:0000313" key="15">
    <source>
        <dbReference type="EMBL" id="KJY58204.1"/>
    </source>
</evidence>
<evidence type="ECO:0000256" key="1">
    <source>
        <dbReference type="ARBA" id="ARBA00004651"/>
    </source>
</evidence>
<feature type="transmembrane region" description="Helical" evidence="12">
    <location>
        <begin position="179"/>
        <end position="195"/>
    </location>
</feature>
<dbReference type="Pfam" id="PF00367">
    <property type="entry name" value="PTS_EIIB"/>
    <property type="match status" value="1"/>
</dbReference>
<dbReference type="GO" id="GO:0016301">
    <property type="term" value="F:kinase activity"/>
    <property type="evidence" value="ECO:0007669"/>
    <property type="project" value="UniProtKB-KW"/>
</dbReference>
<gene>
    <name evidence="15" type="ORF">JF76_03850</name>
</gene>
<keyword evidence="7 12" id="KW-0812">Transmembrane</keyword>
<evidence type="ECO:0000256" key="9">
    <source>
        <dbReference type="ARBA" id="ARBA00022989"/>
    </source>
</evidence>
<dbReference type="InterPro" id="IPR018113">
    <property type="entry name" value="PTrfase_EIIB_Cys"/>
</dbReference>
<dbReference type="InterPro" id="IPR013013">
    <property type="entry name" value="PTS_EIIC_1"/>
</dbReference>
<comment type="subcellular location">
    <subcellularLocation>
        <location evidence="1">Cell membrane</location>
        <topology evidence="1">Multi-pass membrane protein</topology>
    </subcellularLocation>
</comment>
<feature type="transmembrane region" description="Helical" evidence="12">
    <location>
        <begin position="256"/>
        <end position="277"/>
    </location>
</feature>
<dbReference type="HOGENOM" id="CLU_012312_2_0_9"/>
<evidence type="ECO:0000256" key="3">
    <source>
        <dbReference type="ARBA" id="ARBA00022475"/>
    </source>
</evidence>
<dbReference type="SUPFAM" id="SSF55604">
    <property type="entry name" value="Glucose permease domain IIB"/>
    <property type="match status" value="1"/>
</dbReference>
<dbReference type="FunFam" id="3.30.1360.60:FF:000001">
    <property type="entry name" value="PTS system glucose-specific IIBC component PtsG"/>
    <property type="match status" value="1"/>
</dbReference>
<dbReference type="PROSITE" id="PS51103">
    <property type="entry name" value="PTS_EIIC_TYPE_1"/>
    <property type="match status" value="1"/>
</dbReference>
<evidence type="ECO:0000256" key="2">
    <source>
        <dbReference type="ARBA" id="ARBA00022448"/>
    </source>
</evidence>
<evidence type="ECO:0000256" key="7">
    <source>
        <dbReference type="ARBA" id="ARBA00022692"/>
    </source>
</evidence>
<dbReference type="Pfam" id="PF02378">
    <property type="entry name" value="PTS_EIIC"/>
    <property type="match status" value="1"/>
</dbReference>
<proteinExistence type="predicted"/>
<feature type="transmembrane region" description="Helical" evidence="12">
    <location>
        <begin position="438"/>
        <end position="460"/>
    </location>
</feature>
<feature type="domain" description="PTS EIIB type-1" evidence="13">
    <location>
        <begin position="6"/>
        <end position="88"/>
    </location>
</feature>
<dbReference type="GO" id="GO:0005886">
    <property type="term" value="C:plasma membrane"/>
    <property type="evidence" value="ECO:0007669"/>
    <property type="project" value="UniProtKB-SubCell"/>
</dbReference>
<evidence type="ECO:0000256" key="11">
    <source>
        <dbReference type="PROSITE-ProRule" id="PRU00421"/>
    </source>
</evidence>
<accession>A0A0F4LIX1</accession>
<reference evidence="15 16" key="1">
    <citation type="submission" date="2014-12" db="EMBL/GenBank/DDBJ databases">
        <title>Comparative genomics of the lactic acid bacteria isolated from the honey bee gut.</title>
        <authorList>
            <person name="Ellegaard K.M."/>
            <person name="Tamarit D."/>
            <person name="Javelind E."/>
            <person name="Olofsson T."/>
            <person name="Andersson S.G."/>
            <person name="Vasquez A."/>
        </authorList>
    </citation>
    <scope>NUCLEOTIDE SEQUENCE [LARGE SCALE GENOMIC DNA]</scope>
    <source>
        <strain evidence="15 16">Biut2</strain>
    </source>
</reference>
<keyword evidence="5" id="KW-0808">Transferase</keyword>
<keyword evidence="2" id="KW-0813">Transport</keyword>
<keyword evidence="6" id="KW-0598">Phosphotransferase system</keyword>
<feature type="domain" description="PTS EIIC type-1" evidence="14">
    <location>
        <begin position="115"/>
        <end position="462"/>
    </location>
</feature>
<evidence type="ECO:0000256" key="4">
    <source>
        <dbReference type="ARBA" id="ARBA00022597"/>
    </source>
</evidence>
<dbReference type="Gene3D" id="3.30.1360.60">
    <property type="entry name" value="Glucose permease domain IIB"/>
    <property type="match status" value="1"/>
</dbReference>
<dbReference type="PROSITE" id="PS51098">
    <property type="entry name" value="PTS_EIIB_TYPE_1"/>
    <property type="match status" value="1"/>
</dbReference>
<evidence type="ECO:0000256" key="6">
    <source>
        <dbReference type="ARBA" id="ARBA00022683"/>
    </source>
</evidence>
<evidence type="ECO:0000313" key="16">
    <source>
        <dbReference type="Proteomes" id="UP000033533"/>
    </source>
</evidence>
<keyword evidence="4" id="KW-0762">Sugar transport</keyword>
<dbReference type="CDD" id="cd00212">
    <property type="entry name" value="PTS_IIB_glc"/>
    <property type="match status" value="1"/>
</dbReference>
<dbReference type="EMBL" id="JXBY01000010">
    <property type="protein sequence ID" value="KJY58204.1"/>
    <property type="molecule type" value="Genomic_DNA"/>
</dbReference>
<evidence type="ECO:0000256" key="12">
    <source>
        <dbReference type="SAM" id="Phobius"/>
    </source>
</evidence>
<feature type="transmembrane region" description="Helical" evidence="12">
    <location>
        <begin position="289"/>
        <end position="312"/>
    </location>
</feature>
<evidence type="ECO:0000256" key="10">
    <source>
        <dbReference type="ARBA" id="ARBA00023136"/>
    </source>
</evidence>
<dbReference type="InterPro" id="IPR036878">
    <property type="entry name" value="Glu_permease_IIB"/>
</dbReference>
<keyword evidence="3" id="KW-1003">Cell membrane</keyword>
<dbReference type="GO" id="GO:0015771">
    <property type="term" value="P:trehalose transport"/>
    <property type="evidence" value="ECO:0007669"/>
    <property type="project" value="TreeGrafter"/>
</dbReference>
<feature type="transmembrane region" description="Helical" evidence="12">
    <location>
        <begin position="150"/>
        <end position="167"/>
    </location>
</feature>
<feature type="transmembrane region" description="Helical" evidence="12">
    <location>
        <begin position="333"/>
        <end position="352"/>
    </location>
</feature>
<keyword evidence="10 12" id="KW-0472">Membrane</keyword>
<dbReference type="PATRIC" id="fig|1218493.3.peg.409"/>
<name>A0A0F4LIX1_9LACO</name>
<evidence type="ECO:0000256" key="5">
    <source>
        <dbReference type="ARBA" id="ARBA00022679"/>
    </source>
</evidence>